<dbReference type="Gene3D" id="3.30.2130.30">
    <property type="match status" value="1"/>
</dbReference>
<evidence type="ECO:0000313" key="12">
    <source>
        <dbReference type="Proteomes" id="UP001236559"/>
    </source>
</evidence>
<dbReference type="InterPro" id="IPR003720">
    <property type="entry name" value="tRNA_STrfase"/>
</dbReference>
<dbReference type="CDD" id="cd01712">
    <property type="entry name" value="PPase_ThiI"/>
    <property type="match status" value="1"/>
</dbReference>
<keyword evidence="4 9" id="KW-0808">Transferase</keyword>
<evidence type="ECO:0000256" key="2">
    <source>
        <dbReference type="ARBA" id="ARBA00022490"/>
    </source>
</evidence>
<evidence type="ECO:0000256" key="7">
    <source>
        <dbReference type="ARBA" id="ARBA00022884"/>
    </source>
</evidence>
<keyword evidence="8 9" id="KW-0784">Thiamine biosynthesis</keyword>
<protein>
    <recommendedName>
        <fullName evidence="9">Probable tRNA sulfurtransferase</fullName>
        <ecNumber evidence="9">2.8.1.4</ecNumber>
    </recommendedName>
    <alternativeName>
        <fullName evidence="9">Sulfur carrier protein ThiS sulfurtransferase</fullName>
    </alternativeName>
    <alternativeName>
        <fullName evidence="9">Thiamine biosynthesis protein ThiI</fullName>
    </alternativeName>
    <alternativeName>
        <fullName evidence="9">tRNA 4-thiouridine synthase</fullName>
    </alternativeName>
</protein>
<feature type="binding site" evidence="9">
    <location>
        <position position="297"/>
    </location>
    <ligand>
        <name>ATP</name>
        <dbReference type="ChEBI" id="CHEBI:30616"/>
    </ligand>
</feature>
<comment type="subcellular location">
    <subcellularLocation>
        <location evidence="1 9">Cytoplasm</location>
    </subcellularLocation>
</comment>
<dbReference type="InterPro" id="IPR049962">
    <property type="entry name" value="THUMP_ThiI"/>
</dbReference>
<name>A0ABU0AVP2_9FIRM</name>
<dbReference type="InterPro" id="IPR050102">
    <property type="entry name" value="tRNA_sulfurtransferase_ThiI"/>
</dbReference>
<dbReference type="Pfam" id="PF22025">
    <property type="entry name" value="ThiI_fer"/>
    <property type="match status" value="1"/>
</dbReference>
<comment type="similarity">
    <text evidence="9">Belongs to the ThiI family.</text>
</comment>
<evidence type="ECO:0000256" key="4">
    <source>
        <dbReference type="ARBA" id="ARBA00022679"/>
    </source>
</evidence>
<reference evidence="11 12" key="1">
    <citation type="submission" date="2023-07" db="EMBL/GenBank/DDBJ databases">
        <title>Genomic Encyclopedia of Type Strains, Phase IV (KMG-IV): sequencing the most valuable type-strain genomes for metagenomic binning, comparative biology and taxonomic classification.</title>
        <authorList>
            <person name="Goeker M."/>
        </authorList>
    </citation>
    <scope>NUCLEOTIDE SEQUENCE [LARGE SCALE GENOMIC DNA]</scope>
    <source>
        <strain evidence="11 12">DSM 22616</strain>
    </source>
</reference>
<dbReference type="PANTHER" id="PTHR43209">
    <property type="entry name" value="TRNA SULFURTRANSFERASE"/>
    <property type="match status" value="1"/>
</dbReference>
<dbReference type="Proteomes" id="UP001236559">
    <property type="component" value="Unassembled WGS sequence"/>
</dbReference>
<comment type="catalytic activity">
    <reaction evidence="9">
        <text>[ThiI sulfur-carrier protein]-S-sulfanyl-L-cysteine + a uridine in tRNA + 2 reduced [2Fe-2S]-[ferredoxin] + ATP + H(+) = [ThiI sulfur-carrier protein]-L-cysteine + a 4-thiouridine in tRNA + 2 oxidized [2Fe-2S]-[ferredoxin] + AMP + diphosphate</text>
        <dbReference type="Rhea" id="RHEA:24176"/>
        <dbReference type="Rhea" id="RHEA-COMP:10000"/>
        <dbReference type="Rhea" id="RHEA-COMP:10001"/>
        <dbReference type="Rhea" id="RHEA-COMP:13337"/>
        <dbReference type="Rhea" id="RHEA-COMP:13338"/>
        <dbReference type="Rhea" id="RHEA-COMP:13339"/>
        <dbReference type="Rhea" id="RHEA-COMP:13340"/>
        <dbReference type="ChEBI" id="CHEBI:15378"/>
        <dbReference type="ChEBI" id="CHEBI:29950"/>
        <dbReference type="ChEBI" id="CHEBI:30616"/>
        <dbReference type="ChEBI" id="CHEBI:33019"/>
        <dbReference type="ChEBI" id="CHEBI:33737"/>
        <dbReference type="ChEBI" id="CHEBI:33738"/>
        <dbReference type="ChEBI" id="CHEBI:61963"/>
        <dbReference type="ChEBI" id="CHEBI:65315"/>
        <dbReference type="ChEBI" id="CHEBI:136798"/>
        <dbReference type="ChEBI" id="CHEBI:456215"/>
        <dbReference type="EC" id="2.8.1.4"/>
    </reaction>
</comment>
<dbReference type="CDD" id="cd11716">
    <property type="entry name" value="THUMP_ThiI"/>
    <property type="match status" value="1"/>
</dbReference>
<organism evidence="11 12">
    <name type="scientific">Peptoniphilus koenoeneniae</name>
    <dbReference type="NCBI Taxonomy" id="507751"/>
    <lineage>
        <taxon>Bacteria</taxon>
        <taxon>Bacillati</taxon>
        <taxon>Bacillota</taxon>
        <taxon>Tissierellia</taxon>
        <taxon>Tissierellales</taxon>
        <taxon>Peptoniphilaceae</taxon>
        <taxon>Peptoniphilus</taxon>
    </lineage>
</organism>
<dbReference type="SMART" id="SM00981">
    <property type="entry name" value="THUMP"/>
    <property type="match status" value="1"/>
</dbReference>
<dbReference type="InterPro" id="IPR004114">
    <property type="entry name" value="THUMP_dom"/>
</dbReference>
<dbReference type="RefSeq" id="WP_307495216.1">
    <property type="nucleotide sequence ID" value="NZ_JAUSTN010000006.1"/>
</dbReference>
<gene>
    <name evidence="9" type="primary">thiI</name>
    <name evidence="11" type="ORF">J2S72_001345</name>
</gene>
<dbReference type="Pfam" id="PF02568">
    <property type="entry name" value="ThiI"/>
    <property type="match status" value="1"/>
</dbReference>
<dbReference type="Gene3D" id="3.40.50.620">
    <property type="entry name" value="HUPs"/>
    <property type="match status" value="1"/>
</dbReference>
<dbReference type="EC" id="2.8.1.4" evidence="9"/>
<feature type="domain" description="THUMP" evidence="10">
    <location>
        <begin position="60"/>
        <end position="166"/>
    </location>
</feature>
<comment type="catalytic activity">
    <reaction evidence="9">
        <text>[ThiS sulfur-carrier protein]-C-terminal Gly-Gly-AMP + S-sulfanyl-L-cysteinyl-[cysteine desulfurase] + AH2 = [ThiS sulfur-carrier protein]-C-terminal-Gly-aminoethanethioate + L-cysteinyl-[cysteine desulfurase] + A + AMP + 2 H(+)</text>
        <dbReference type="Rhea" id="RHEA:43340"/>
        <dbReference type="Rhea" id="RHEA-COMP:12157"/>
        <dbReference type="Rhea" id="RHEA-COMP:12158"/>
        <dbReference type="Rhea" id="RHEA-COMP:12910"/>
        <dbReference type="Rhea" id="RHEA-COMP:19908"/>
        <dbReference type="ChEBI" id="CHEBI:13193"/>
        <dbReference type="ChEBI" id="CHEBI:15378"/>
        <dbReference type="ChEBI" id="CHEBI:17499"/>
        <dbReference type="ChEBI" id="CHEBI:29950"/>
        <dbReference type="ChEBI" id="CHEBI:61963"/>
        <dbReference type="ChEBI" id="CHEBI:90618"/>
        <dbReference type="ChEBI" id="CHEBI:232372"/>
        <dbReference type="ChEBI" id="CHEBI:456215"/>
    </reaction>
</comment>
<keyword evidence="7 9" id="KW-0694">RNA-binding</keyword>
<dbReference type="HAMAP" id="MF_00021">
    <property type="entry name" value="ThiI"/>
    <property type="match status" value="1"/>
</dbReference>
<keyword evidence="12" id="KW-1185">Reference proteome</keyword>
<evidence type="ECO:0000259" key="10">
    <source>
        <dbReference type="PROSITE" id="PS51165"/>
    </source>
</evidence>
<dbReference type="InterPro" id="IPR049961">
    <property type="entry name" value="ThiI_N"/>
</dbReference>
<comment type="function">
    <text evidence="9">Catalyzes the ATP-dependent transfer of a sulfur to tRNA to produce 4-thiouridine in position 8 of tRNAs, which functions as a near-UV photosensor. Also catalyzes the transfer of sulfur to the sulfur carrier protein ThiS, forming ThiS-thiocarboxylate. This is a step in the synthesis of thiazole, in the thiamine biosynthesis pathway. The sulfur is donated as persulfide by IscS.</text>
</comment>
<feature type="binding site" evidence="9">
    <location>
        <position position="288"/>
    </location>
    <ligand>
        <name>ATP</name>
        <dbReference type="ChEBI" id="CHEBI:30616"/>
    </ligand>
</feature>
<evidence type="ECO:0000313" key="11">
    <source>
        <dbReference type="EMBL" id="MDQ0275320.1"/>
    </source>
</evidence>
<dbReference type="SUPFAM" id="SSF143437">
    <property type="entry name" value="THUMP domain-like"/>
    <property type="match status" value="1"/>
</dbReference>
<dbReference type="PROSITE" id="PS51165">
    <property type="entry name" value="THUMP"/>
    <property type="match status" value="1"/>
</dbReference>
<evidence type="ECO:0000256" key="5">
    <source>
        <dbReference type="ARBA" id="ARBA00022741"/>
    </source>
</evidence>
<dbReference type="Pfam" id="PF02926">
    <property type="entry name" value="THUMP"/>
    <property type="match status" value="1"/>
</dbReference>
<keyword evidence="5 9" id="KW-0547">Nucleotide-binding</keyword>
<evidence type="ECO:0000256" key="6">
    <source>
        <dbReference type="ARBA" id="ARBA00022840"/>
    </source>
</evidence>
<keyword evidence="2 9" id="KW-0963">Cytoplasm</keyword>
<comment type="caution">
    <text evidence="11">The sequence shown here is derived from an EMBL/GenBank/DDBJ whole genome shotgun (WGS) entry which is preliminary data.</text>
</comment>
<keyword evidence="6 9" id="KW-0067">ATP-binding</keyword>
<evidence type="ECO:0000256" key="8">
    <source>
        <dbReference type="ARBA" id="ARBA00022977"/>
    </source>
</evidence>
<proteinExistence type="inferred from homology"/>
<accession>A0ABU0AVP2</accession>
<dbReference type="NCBIfam" id="TIGR00342">
    <property type="entry name" value="tRNA uracil 4-sulfurtransferase ThiI"/>
    <property type="match status" value="1"/>
</dbReference>
<dbReference type="SUPFAM" id="SSF52402">
    <property type="entry name" value="Adenine nucleotide alpha hydrolases-like"/>
    <property type="match status" value="1"/>
</dbReference>
<feature type="binding site" evidence="9">
    <location>
        <begin position="209"/>
        <end position="210"/>
    </location>
    <ligand>
        <name>ATP</name>
        <dbReference type="ChEBI" id="CHEBI:30616"/>
    </ligand>
</feature>
<dbReference type="PANTHER" id="PTHR43209:SF1">
    <property type="entry name" value="TRNA SULFURTRANSFERASE"/>
    <property type="match status" value="1"/>
</dbReference>
<dbReference type="InterPro" id="IPR020536">
    <property type="entry name" value="ThiI_AANH"/>
</dbReference>
<evidence type="ECO:0000256" key="9">
    <source>
        <dbReference type="HAMAP-Rule" id="MF_00021"/>
    </source>
</evidence>
<dbReference type="InterPro" id="IPR054173">
    <property type="entry name" value="ThiI_fer"/>
</dbReference>
<evidence type="ECO:0000256" key="3">
    <source>
        <dbReference type="ARBA" id="ARBA00022555"/>
    </source>
</evidence>
<dbReference type="InterPro" id="IPR014729">
    <property type="entry name" value="Rossmann-like_a/b/a_fold"/>
</dbReference>
<sequence>MSQRVVSLSLGEVILKGKNRKSFIDTLMGQVKKSLHDISHGKIYQDTGKIYIDCNKEDQEKIIKRAQHIFGIVYLSPCIKIEKNIPSIEEGIREITRETLEENPEFKTFKGDTKRADKNFELNSMELNNIIGGQVLKNFPIKVDVYNPDFYIYMDIRREVYLYTKRFKGHGGLPLGTNGKGLLLLSGGIDSPVAGYMMAKRGVKIDGLHFHSFPFTSQRAEEKVVKLGEIISTYGGPMKIYSINLLPIQKEINKNCREDEMTLLSRRFMMRIAERISEKNGYNSIITGENLGQVASQTIDGLTVTNDITRRLIFRPLIGMDKVDIIDISKKIGTYETSILPFEDCCTVFLPKHPKLRPTIKEMEISEEKLDIESLVEAALNNAKIIEIS</sequence>
<feature type="binding site" evidence="9">
    <location>
        <position position="266"/>
    </location>
    <ligand>
        <name>ATP</name>
        <dbReference type="ChEBI" id="CHEBI:30616"/>
    </ligand>
</feature>
<comment type="pathway">
    <text evidence="9">Cofactor biosynthesis; thiamine diphosphate biosynthesis.</text>
</comment>
<feature type="binding site" evidence="9">
    <location>
        <begin position="184"/>
        <end position="185"/>
    </location>
    <ligand>
        <name>ATP</name>
        <dbReference type="ChEBI" id="CHEBI:30616"/>
    </ligand>
</feature>
<dbReference type="EMBL" id="JAUSTN010000006">
    <property type="protein sequence ID" value="MDQ0275320.1"/>
    <property type="molecule type" value="Genomic_DNA"/>
</dbReference>
<evidence type="ECO:0000256" key="1">
    <source>
        <dbReference type="ARBA" id="ARBA00004496"/>
    </source>
</evidence>
<keyword evidence="3 9" id="KW-0820">tRNA-binding</keyword>